<sequence length="365" mass="40158">MNLSSGTLHTIRWNELCPWLILARATRVALMVRVLLLALVGVLLTQAGWRLLEYLFLGTNGWFMGELSDAPMPGNEDFLSTKNLGPLIQGWQWAIRPLLRLGEATTLNLALGYSVLGLWTMVTWSLFGGAIARIAALYLTREETLGPFAALRAAASHWTSTFGAPAVTFVGLVVMALPLVLIGLITRLELGAALTGLLMIVPLLMGLGFAIAAIGLLLGWPLMWSTVAVERSDAFDAVSRSYSYVFQRPLHLLFYIAFATILGILAQWLLFAILNFGSESCYHLLGLSGGEQVLEQWLLVEAGSGSWFNEVRLFWERSFMGIAKSFPMAFLFPTAVAIYLLLRREIDAAEMDQVTLDDPAKVSTE</sequence>
<dbReference type="EMBL" id="CP036263">
    <property type="protein sequence ID" value="QDS98916.1"/>
    <property type="molecule type" value="Genomic_DNA"/>
</dbReference>
<dbReference type="AlphaFoldDB" id="A0A517MVK9"/>
<protein>
    <submittedName>
        <fullName evidence="2">Uncharacterized protein</fullName>
    </submittedName>
</protein>
<feature type="transmembrane region" description="Helical" evidence="1">
    <location>
        <begin position="30"/>
        <end position="49"/>
    </location>
</feature>
<dbReference type="Proteomes" id="UP000319852">
    <property type="component" value="Chromosome"/>
</dbReference>
<dbReference type="KEGG" id="amob:HG15A2_22040"/>
<feature type="transmembrane region" description="Helical" evidence="1">
    <location>
        <begin position="116"/>
        <end position="140"/>
    </location>
</feature>
<gene>
    <name evidence="2" type="ORF">HG15A2_22040</name>
</gene>
<feature type="transmembrane region" description="Helical" evidence="1">
    <location>
        <begin position="252"/>
        <end position="274"/>
    </location>
</feature>
<keyword evidence="1" id="KW-1133">Transmembrane helix</keyword>
<proteinExistence type="predicted"/>
<feature type="transmembrane region" description="Helical" evidence="1">
    <location>
        <begin position="197"/>
        <end position="222"/>
    </location>
</feature>
<keyword evidence="1" id="KW-0472">Membrane</keyword>
<evidence type="ECO:0000313" key="3">
    <source>
        <dbReference type="Proteomes" id="UP000319852"/>
    </source>
</evidence>
<feature type="transmembrane region" description="Helical" evidence="1">
    <location>
        <begin position="161"/>
        <end position="185"/>
    </location>
</feature>
<organism evidence="2 3">
    <name type="scientific">Adhaeretor mobilis</name>
    <dbReference type="NCBI Taxonomy" id="1930276"/>
    <lineage>
        <taxon>Bacteria</taxon>
        <taxon>Pseudomonadati</taxon>
        <taxon>Planctomycetota</taxon>
        <taxon>Planctomycetia</taxon>
        <taxon>Pirellulales</taxon>
        <taxon>Lacipirellulaceae</taxon>
        <taxon>Adhaeretor</taxon>
    </lineage>
</organism>
<reference evidence="2 3" key="1">
    <citation type="submission" date="2019-02" db="EMBL/GenBank/DDBJ databases">
        <title>Deep-cultivation of Planctomycetes and their phenomic and genomic characterization uncovers novel biology.</title>
        <authorList>
            <person name="Wiegand S."/>
            <person name="Jogler M."/>
            <person name="Boedeker C."/>
            <person name="Pinto D."/>
            <person name="Vollmers J."/>
            <person name="Rivas-Marin E."/>
            <person name="Kohn T."/>
            <person name="Peeters S.H."/>
            <person name="Heuer A."/>
            <person name="Rast P."/>
            <person name="Oberbeckmann S."/>
            <person name="Bunk B."/>
            <person name="Jeske O."/>
            <person name="Meyerdierks A."/>
            <person name="Storesund J.E."/>
            <person name="Kallscheuer N."/>
            <person name="Luecker S."/>
            <person name="Lage O.M."/>
            <person name="Pohl T."/>
            <person name="Merkel B.J."/>
            <person name="Hornburger P."/>
            <person name="Mueller R.-W."/>
            <person name="Bruemmer F."/>
            <person name="Labrenz M."/>
            <person name="Spormann A.M."/>
            <person name="Op den Camp H."/>
            <person name="Overmann J."/>
            <person name="Amann R."/>
            <person name="Jetten M.S.M."/>
            <person name="Mascher T."/>
            <person name="Medema M.H."/>
            <person name="Devos D.P."/>
            <person name="Kaster A.-K."/>
            <person name="Ovreas L."/>
            <person name="Rohde M."/>
            <person name="Galperin M.Y."/>
            <person name="Jogler C."/>
        </authorList>
    </citation>
    <scope>NUCLEOTIDE SEQUENCE [LARGE SCALE GENOMIC DNA]</scope>
    <source>
        <strain evidence="2 3">HG15A2</strain>
    </source>
</reference>
<feature type="transmembrane region" description="Helical" evidence="1">
    <location>
        <begin position="322"/>
        <end position="342"/>
    </location>
</feature>
<name>A0A517MVK9_9BACT</name>
<evidence type="ECO:0000256" key="1">
    <source>
        <dbReference type="SAM" id="Phobius"/>
    </source>
</evidence>
<dbReference type="RefSeq" id="WP_145060197.1">
    <property type="nucleotide sequence ID" value="NZ_CP036263.1"/>
</dbReference>
<evidence type="ECO:0000313" key="2">
    <source>
        <dbReference type="EMBL" id="QDS98916.1"/>
    </source>
</evidence>
<dbReference type="OrthoDB" id="260428at2"/>
<keyword evidence="1" id="KW-0812">Transmembrane</keyword>
<keyword evidence="3" id="KW-1185">Reference proteome</keyword>
<accession>A0A517MVK9</accession>